<organism evidence="1 2">
    <name type="scientific">Macrosiphum euphorbiae</name>
    <name type="common">potato aphid</name>
    <dbReference type="NCBI Taxonomy" id="13131"/>
    <lineage>
        <taxon>Eukaryota</taxon>
        <taxon>Metazoa</taxon>
        <taxon>Ecdysozoa</taxon>
        <taxon>Arthropoda</taxon>
        <taxon>Hexapoda</taxon>
        <taxon>Insecta</taxon>
        <taxon>Pterygota</taxon>
        <taxon>Neoptera</taxon>
        <taxon>Paraneoptera</taxon>
        <taxon>Hemiptera</taxon>
        <taxon>Sternorrhyncha</taxon>
        <taxon>Aphidomorpha</taxon>
        <taxon>Aphidoidea</taxon>
        <taxon>Aphididae</taxon>
        <taxon>Macrosiphini</taxon>
        <taxon>Macrosiphum</taxon>
    </lineage>
</organism>
<name>A0AAV0WS00_9HEMI</name>
<accession>A0AAV0WS00</accession>
<evidence type="ECO:0000313" key="1">
    <source>
        <dbReference type="EMBL" id="CAI6358849.1"/>
    </source>
</evidence>
<gene>
    <name evidence="1" type="ORF">MEUPH1_LOCUS14321</name>
</gene>
<proteinExistence type="predicted"/>
<dbReference type="AlphaFoldDB" id="A0AAV0WS00"/>
<keyword evidence="2" id="KW-1185">Reference proteome</keyword>
<dbReference type="Proteomes" id="UP001160148">
    <property type="component" value="Unassembled WGS sequence"/>
</dbReference>
<comment type="caution">
    <text evidence="1">The sequence shown here is derived from an EMBL/GenBank/DDBJ whole genome shotgun (WGS) entry which is preliminary data.</text>
</comment>
<evidence type="ECO:0000313" key="2">
    <source>
        <dbReference type="Proteomes" id="UP001160148"/>
    </source>
</evidence>
<sequence length="109" mass="12350">MFESLVQKDILRSFNNIIMEEQHGFRPGRSTITNSLIFHNYCFNAFQHHSQVDVIYTDFNKAFDTITDTNGLNYPMLNLMCSLPPPVSPKVDTCPLCSFPSSSTALAKQ</sequence>
<protein>
    <recommendedName>
        <fullName evidence="3">Reverse transcriptase domain-containing protein</fullName>
    </recommendedName>
</protein>
<evidence type="ECO:0008006" key="3">
    <source>
        <dbReference type="Google" id="ProtNLM"/>
    </source>
</evidence>
<reference evidence="1 2" key="1">
    <citation type="submission" date="2023-01" db="EMBL/GenBank/DDBJ databases">
        <authorList>
            <person name="Whitehead M."/>
        </authorList>
    </citation>
    <scope>NUCLEOTIDE SEQUENCE [LARGE SCALE GENOMIC DNA]</scope>
</reference>
<dbReference type="EMBL" id="CARXXK010000002">
    <property type="protein sequence ID" value="CAI6358849.1"/>
    <property type="molecule type" value="Genomic_DNA"/>
</dbReference>